<keyword evidence="6" id="KW-0539">Nucleus</keyword>
<evidence type="ECO:0000259" key="8">
    <source>
        <dbReference type="PROSITE" id="PS51203"/>
    </source>
</evidence>
<dbReference type="GO" id="GO:0000493">
    <property type="term" value="P:box H/ACA snoRNP assembly"/>
    <property type="evidence" value="ECO:0007669"/>
    <property type="project" value="InterPro"/>
</dbReference>
<name>A0A8B9TJF1_ANAPL</name>
<keyword evidence="5" id="KW-0963">Cytoplasm</keyword>
<dbReference type="InterPro" id="IPR007052">
    <property type="entry name" value="CS_dom"/>
</dbReference>
<dbReference type="FunFam" id="2.60.40.790:FF:000022">
    <property type="entry name" value="Protein SHQ1 homolog"/>
    <property type="match status" value="1"/>
</dbReference>
<reference evidence="9" key="1">
    <citation type="submission" date="2019-08" db="EMBL/GenBank/DDBJ databases">
        <title>Three high-quality genomes provides insights into domestication of ducks.</title>
        <authorList>
            <person name="Hou Z.C."/>
            <person name="Zhu F."/>
            <person name="Yin Z.T."/>
            <person name="Zhang F."/>
        </authorList>
    </citation>
    <scope>NUCLEOTIDE SEQUENCE [LARGE SCALE GENOMIC DNA]</scope>
</reference>
<dbReference type="PANTHER" id="PTHR12967">
    <property type="entry name" value="PROTEIN SHQ1 HOMOLOG"/>
    <property type="match status" value="1"/>
</dbReference>
<comment type="subcellular location">
    <subcellularLocation>
        <location evidence="1">Cytoplasm</location>
        <location evidence="1">Cytosol</location>
    </subcellularLocation>
    <subcellularLocation>
        <location evidence="2">Nucleus</location>
        <location evidence="2">Nucleoplasm</location>
    </subcellularLocation>
</comment>
<dbReference type="GO" id="GO:0051082">
    <property type="term" value="F:unfolded protein binding"/>
    <property type="evidence" value="ECO:0007669"/>
    <property type="project" value="TreeGrafter"/>
</dbReference>
<dbReference type="Pfam" id="PF04925">
    <property type="entry name" value="SHQ1"/>
    <property type="match status" value="1"/>
</dbReference>
<proteinExistence type="inferred from homology"/>
<feature type="region of interest" description="Disordered" evidence="7">
    <location>
        <begin position="570"/>
        <end position="591"/>
    </location>
</feature>
<dbReference type="SUPFAM" id="SSF49764">
    <property type="entry name" value="HSP20-like chaperones"/>
    <property type="match status" value="1"/>
</dbReference>
<evidence type="ECO:0000256" key="5">
    <source>
        <dbReference type="ARBA" id="ARBA00022490"/>
    </source>
</evidence>
<dbReference type="Pfam" id="PF21413">
    <property type="entry name" value="SHQ1-like_CS"/>
    <property type="match status" value="1"/>
</dbReference>
<dbReference type="AlphaFoldDB" id="A0A8B9TJF1"/>
<dbReference type="Ensembl" id="ENSAPLT00020023849.1">
    <property type="protein sequence ID" value="ENSAPLP00020022096.1"/>
    <property type="gene ID" value="ENSAPLG00020015432.1"/>
</dbReference>
<dbReference type="Gene3D" id="2.60.40.790">
    <property type="match status" value="1"/>
</dbReference>
<reference evidence="9" key="3">
    <citation type="submission" date="2025-09" db="UniProtKB">
        <authorList>
            <consortium name="Ensembl"/>
        </authorList>
    </citation>
    <scope>IDENTIFICATION</scope>
</reference>
<evidence type="ECO:0000313" key="10">
    <source>
        <dbReference type="Proteomes" id="UP000694400"/>
    </source>
</evidence>
<evidence type="ECO:0000313" key="9">
    <source>
        <dbReference type="Ensembl" id="ENSAPLP00020022096.1"/>
    </source>
</evidence>
<evidence type="ECO:0000256" key="6">
    <source>
        <dbReference type="ARBA" id="ARBA00023242"/>
    </source>
</evidence>
<dbReference type="Proteomes" id="UP000694400">
    <property type="component" value="Chromosome 10"/>
</dbReference>
<comment type="similarity">
    <text evidence="3">Belongs to the SHQ1 family.</text>
</comment>
<dbReference type="InterPro" id="IPR008978">
    <property type="entry name" value="HSP20-like_chaperone"/>
</dbReference>
<organism evidence="9 10">
    <name type="scientific">Anas platyrhynchos</name>
    <name type="common">Mallard</name>
    <name type="synonym">Anas boschas</name>
    <dbReference type="NCBI Taxonomy" id="8839"/>
    <lineage>
        <taxon>Eukaryota</taxon>
        <taxon>Metazoa</taxon>
        <taxon>Chordata</taxon>
        <taxon>Craniata</taxon>
        <taxon>Vertebrata</taxon>
        <taxon>Euteleostomi</taxon>
        <taxon>Archelosauria</taxon>
        <taxon>Archosauria</taxon>
        <taxon>Dinosauria</taxon>
        <taxon>Saurischia</taxon>
        <taxon>Theropoda</taxon>
        <taxon>Coelurosauria</taxon>
        <taxon>Aves</taxon>
        <taxon>Neognathae</taxon>
        <taxon>Galloanserae</taxon>
        <taxon>Anseriformes</taxon>
        <taxon>Anatidae</taxon>
        <taxon>Anatinae</taxon>
        <taxon>Anas</taxon>
    </lineage>
</organism>
<dbReference type="PANTHER" id="PTHR12967:SF0">
    <property type="entry name" value="PROTEIN SHQ1 HOMOLOG"/>
    <property type="match status" value="1"/>
</dbReference>
<dbReference type="InterPro" id="IPR007009">
    <property type="entry name" value="Shq1_C"/>
</dbReference>
<dbReference type="GO" id="GO:0005654">
    <property type="term" value="C:nucleoplasm"/>
    <property type="evidence" value="ECO:0007669"/>
    <property type="project" value="UniProtKB-SubCell"/>
</dbReference>
<evidence type="ECO:0000256" key="7">
    <source>
        <dbReference type="SAM" id="MobiDB-lite"/>
    </source>
</evidence>
<dbReference type="CDD" id="cd00298">
    <property type="entry name" value="ACD_sHsps_p23-like"/>
    <property type="match status" value="1"/>
</dbReference>
<reference evidence="9" key="2">
    <citation type="submission" date="2025-08" db="UniProtKB">
        <authorList>
            <consortium name="Ensembl"/>
        </authorList>
    </citation>
    <scope>IDENTIFICATION</scope>
</reference>
<feature type="compositionally biased region" description="Basic and acidic residues" evidence="7">
    <location>
        <begin position="570"/>
        <end position="581"/>
    </location>
</feature>
<evidence type="ECO:0000256" key="2">
    <source>
        <dbReference type="ARBA" id="ARBA00004642"/>
    </source>
</evidence>
<evidence type="ECO:0000256" key="3">
    <source>
        <dbReference type="ARBA" id="ARBA00005607"/>
    </source>
</evidence>
<sequence length="611" mass="69403">MITPAFELSQDPDFLTIIIDVPYARASEFDLYFEGEDFKFYSKPYFLRLTLPGRIVEDGREKASYNVDKRTLTIRLPKESPGQYFEGLDMVTSLLAPKKSRSAKHLVEEIGASAVLSEEEEEEEFEWEIEQTPYKETAESFPALQYYYGFGNLRSGVFQRLQDELSDVVDVKDPDKTPVCERRKERLAAEAAKFDSDHYLADFFEDEAIQHVLKYKPWWVEAHEKMVALQGESHQKHDSNAVVVFTEEEKEQLRRFTNKSYLLDKRSRHHVYLSLIDILLAYCYDICVNEGEQNVESSWNVRKLSATLCWLECFYDIHDVVVCFGRRVLCYPLHRHFDLVTRALNDTVMILQLGKHSPAVLKCLLDIHKIFRESDPAYLLNDLFITDYCVWIQKTKSKKLAALSESLQKTALAKSHLGFELEELEAAALLVQEEERHLKAAAAVSRQQLPSSESETSDSEESSSTSSETEGSDSDEQESSAGEDGKINSSQGMLQEEGTAPLIDCNGLRQVANTSMVEVSDEKSKASLQSMSVPGKLIEELEKQMHTAISLSEQPEELAAASCFALREQEENHVSEPDKYSEASTGKGNFLEVPSKTNPLLFLCSTNEDED</sequence>
<dbReference type="PROSITE" id="PS51203">
    <property type="entry name" value="CS"/>
    <property type="match status" value="1"/>
</dbReference>
<evidence type="ECO:0000256" key="1">
    <source>
        <dbReference type="ARBA" id="ARBA00004514"/>
    </source>
</evidence>
<evidence type="ECO:0000256" key="4">
    <source>
        <dbReference type="ARBA" id="ARBA00013750"/>
    </source>
</evidence>
<dbReference type="GO" id="GO:0005829">
    <property type="term" value="C:cytosol"/>
    <property type="evidence" value="ECO:0007669"/>
    <property type="project" value="UniProtKB-SubCell"/>
</dbReference>
<dbReference type="InterPro" id="IPR039742">
    <property type="entry name" value="Shq1"/>
</dbReference>
<feature type="domain" description="CS" evidence="8">
    <location>
        <begin position="1"/>
        <end position="89"/>
    </location>
</feature>
<dbReference type="InterPro" id="IPR048696">
    <property type="entry name" value="SHQ1-like_CS"/>
</dbReference>
<protein>
    <recommendedName>
        <fullName evidence="4">Protein SHQ1 homolog</fullName>
    </recommendedName>
</protein>
<feature type="region of interest" description="Disordered" evidence="7">
    <location>
        <begin position="441"/>
        <end position="489"/>
    </location>
</feature>
<accession>A0A8B9TJF1</accession>